<comment type="similarity">
    <text evidence="1">Belongs to the CAF1 family.</text>
</comment>
<dbReference type="Pfam" id="PF04857">
    <property type="entry name" value="CAF1"/>
    <property type="match status" value="1"/>
</dbReference>
<accession>A0A7M7KGY3</accession>
<dbReference type="GeneID" id="111252669"/>
<dbReference type="EnsemblMetazoa" id="XM_022810926">
    <property type="protein sequence ID" value="XP_022666661"/>
    <property type="gene ID" value="LOC111252669"/>
</dbReference>
<dbReference type="Gene3D" id="3.30.420.10">
    <property type="entry name" value="Ribonuclease H-like superfamily/Ribonuclease H"/>
    <property type="match status" value="2"/>
</dbReference>
<dbReference type="RefSeq" id="XP_022666663.1">
    <property type="nucleotide sequence ID" value="XM_022810928.1"/>
</dbReference>
<dbReference type="EnsemblMetazoa" id="XM_022810931">
    <property type="protein sequence ID" value="XP_022666666"/>
    <property type="gene ID" value="LOC111252669"/>
</dbReference>
<evidence type="ECO:0000256" key="2">
    <source>
        <dbReference type="SAM" id="MobiDB-lite"/>
    </source>
</evidence>
<organism evidence="3 4">
    <name type="scientific">Varroa destructor</name>
    <name type="common">Honeybee mite</name>
    <dbReference type="NCBI Taxonomy" id="109461"/>
    <lineage>
        <taxon>Eukaryota</taxon>
        <taxon>Metazoa</taxon>
        <taxon>Ecdysozoa</taxon>
        <taxon>Arthropoda</taxon>
        <taxon>Chelicerata</taxon>
        <taxon>Arachnida</taxon>
        <taxon>Acari</taxon>
        <taxon>Parasitiformes</taxon>
        <taxon>Mesostigmata</taxon>
        <taxon>Gamasina</taxon>
        <taxon>Dermanyssoidea</taxon>
        <taxon>Varroidae</taxon>
        <taxon>Varroa</taxon>
    </lineage>
</organism>
<feature type="region of interest" description="Disordered" evidence="2">
    <location>
        <begin position="570"/>
        <end position="599"/>
    </location>
</feature>
<dbReference type="PANTHER" id="PTHR15092">
    <property type="entry name" value="POLY A -SPECIFIC RIBONUCLEASE/TARGET OF EGR1, MEMBER 1"/>
    <property type="match status" value="1"/>
</dbReference>
<dbReference type="SUPFAM" id="SSF53098">
    <property type="entry name" value="Ribonuclease H-like"/>
    <property type="match status" value="1"/>
</dbReference>
<dbReference type="RefSeq" id="XP_022666665.1">
    <property type="nucleotide sequence ID" value="XM_022810930.1"/>
</dbReference>
<evidence type="ECO:0000313" key="4">
    <source>
        <dbReference type="Proteomes" id="UP000594260"/>
    </source>
</evidence>
<dbReference type="EnsemblMetazoa" id="XM_022810929">
    <property type="protein sequence ID" value="XP_022666664"/>
    <property type="gene ID" value="LOC111252669"/>
</dbReference>
<dbReference type="RefSeq" id="XP_022666662.1">
    <property type="nucleotide sequence ID" value="XM_022810927.1"/>
</dbReference>
<keyword evidence="4" id="KW-1185">Reference proteome</keyword>
<dbReference type="InParanoid" id="A0A7M7KGY3"/>
<evidence type="ECO:0000313" key="3">
    <source>
        <dbReference type="EnsemblMetazoa" id="XP_022666666"/>
    </source>
</evidence>
<dbReference type="InterPro" id="IPR006941">
    <property type="entry name" value="RNase_CAF1"/>
</dbReference>
<dbReference type="InterPro" id="IPR051181">
    <property type="entry name" value="CAF1_poly(A)_ribonucleases"/>
</dbReference>
<dbReference type="AlphaFoldDB" id="A0A7M7KGY3"/>
<dbReference type="RefSeq" id="XP_022666661.1">
    <property type="nucleotide sequence ID" value="XM_022810926.1"/>
</dbReference>
<dbReference type="RefSeq" id="XP_022666666.1">
    <property type="nucleotide sequence ID" value="XM_022810931.1"/>
</dbReference>
<dbReference type="GO" id="GO:0000175">
    <property type="term" value="F:3'-5'-RNA exonuclease activity"/>
    <property type="evidence" value="ECO:0007669"/>
    <property type="project" value="TreeGrafter"/>
</dbReference>
<proteinExistence type="inferred from homology"/>
<dbReference type="RefSeq" id="XP_022666664.1">
    <property type="nucleotide sequence ID" value="XM_022810929.1"/>
</dbReference>
<dbReference type="InterPro" id="IPR012337">
    <property type="entry name" value="RNaseH-like_sf"/>
</dbReference>
<dbReference type="InterPro" id="IPR036397">
    <property type="entry name" value="RNaseH_sf"/>
</dbReference>
<sequence>MDVTRKEFALRKTELETNIKECCFAAIDSEFTGLAPPRAFHPLDTAAERYSKLRKEISNYLIVQLGLSLFTYDEQTGSYAVKTYNFYVFPDGADHEKFMSDSGCIKFLLQHGFDFNRCVLEGLPFMRPAEFEDRKAELKARQRSELQKIIPDCYLSEIDNVLDGTIGCDEIQKATQPPNIVRITEASAEEYVTANWSSINKWIKSKEPELVLPPCSELVRLPFYEHMERVFFNAHFDMEAMRPELKEQTQPGLRKIRLFRSESTPTDRLLTRHKKERQELNERLGISSVLNFVAKSQKPVVLHNCVHDLLLIISQFFAPLPEKYVEFQALCNEIFPNLFDTKFMVQFGTLKQYFRGTRLIDVYNQIKNQQKIFSMPRVNVCDGYGYADETREHEAGYDAWITGYIFAALSQFLLPNKKNNFSKLNVTHSSIVPFRNKIPFASSLDITCFTIDPTIQEDSLNRSSVFVVEWEEHEHASYARALVAQVGGFKKIGYGENVLTFIPNNPKSCFEMLKTAHELPRQCRFYKYSTRFQKVPLFASVKRNISPESQTISMETTSLMKKYSGIPVTNLRQSPPSNTGEWTQVGARSPGNKKRRIDDANWGDCRQDAAVAETDW</sequence>
<protein>
    <submittedName>
        <fullName evidence="3">Uncharacterized protein</fullName>
    </submittedName>
</protein>
<dbReference type="PANTHER" id="PTHR15092:SF22">
    <property type="entry name" value="POLY(A)-SPECIFIC RIBONUCLEASE PNLDC1"/>
    <property type="match status" value="1"/>
</dbReference>
<feature type="compositionally biased region" description="Polar residues" evidence="2">
    <location>
        <begin position="570"/>
        <end position="582"/>
    </location>
</feature>
<dbReference type="OrthoDB" id="1432093at2759"/>
<dbReference type="EnsemblMetazoa" id="XM_022810928">
    <property type="protein sequence ID" value="XP_022666663"/>
    <property type="gene ID" value="LOC111252669"/>
</dbReference>
<dbReference type="GO" id="GO:0003723">
    <property type="term" value="F:RNA binding"/>
    <property type="evidence" value="ECO:0007669"/>
    <property type="project" value="TreeGrafter"/>
</dbReference>
<dbReference type="KEGG" id="vde:111252669"/>
<dbReference type="EnsemblMetazoa" id="XM_022810927">
    <property type="protein sequence ID" value="XP_022666662"/>
    <property type="gene ID" value="LOC111252669"/>
</dbReference>
<name>A0A7M7KGY3_VARDE</name>
<reference evidence="3" key="1">
    <citation type="submission" date="2021-01" db="UniProtKB">
        <authorList>
            <consortium name="EnsemblMetazoa"/>
        </authorList>
    </citation>
    <scope>IDENTIFICATION</scope>
</reference>
<evidence type="ECO:0000256" key="1">
    <source>
        <dbReference type="ARBA" id="ARBA00008372"/>
    </source>
</evidence>
<dbReference type="EnsemblMetazoa" id="XM_022810930">
    <property type="protein sequence ID" value="XP_022666665"/>
    <property type="gene ID" value="LOC111252669"/>
</dbReference>
<dbReference type="Proteomes" id="UP000594260">
    <property type="component" value="Unplaced"/>
</dbReference>